<dbReference type="Gene3D" id="2.60.120.330">
    <property type="entry name" value="B-lactam Antibiotic, Isopenicillin N Synthase, Chain"/>
    <property type="match status" value="1"/>
</dbReference>
<reference evidence="2 3" key="1">
    <citation type="submission" date="2022-09" db="EMBL/GenBank/DDBJ databases">
        <authorList>
            <person name="Palmer J.M."/>
        </authorList>
    </citation>
    <scope>NUCLEOTIDE SEQUENCE [LARGE SCALE GENOMIC DNA]</scope>
    <source>
        <strain evidence="2 3">DSM 7382</strain>
    </source>
</reference>
<protein>
    <recommendedName>
        <fullName evidence="1">Isopenicillin N synthase-like Fe(2+) 2OG dioxygenase domain-containing protein</fullName>
    </recommendedName>
</protein>
<keyword evidence="3" id="KW-1185">Reference proteome</keyword>
<dbReference type="EMBL" id="JASBNA010000002">
    <property type="protein sequence ID" value="KAK7695099.1"/>
    <property type="molecule type" value="Genomic_DNA"/>
</dbReference>
<dbReference type="AlphaFoldDB" id="A0AAW0GTA3"/>
<dbReference type="InterPro" id="IPR044861">
    <property type="entry name" value="IPNS-like_FE2OG_OXY"/>
</dbReference>
<evidence type="ECO:0000313" key="2">
    <source>
        <dbReference type="EMBL" id="KAK7695099.1"/>
    </source>
</evidence>
<evidence type="ECO:0000259" key="1">
    <source>
        <dbReference type="Pfam" id="PF03171"/>
    </source>
</evidence>
<dbReference type="InterPro" id="IPR050231">
    <property type="entry name" value="Iron_ascorbate_oxido_reductase"/>
</dbReference>
<dbReference type="SUPFAM" id="SSF51197">
    <property type="entry name" value="Clavaminate synthase-like"/>
    <property type="match status" value="1"/>
</dbReference>
<dbReference type="PANTHER" id="PTHR47990">
    <property type="entry name" value="2-OXOGLUTARATE (2OG) AND FE(II)-DEPENDENT OXYGENASE SUPERFAMILY PROTEIN-RELATED"/>
    <property type="match status" value="1"/>
</dbReference>
<dbReference type="Pfam" id="PF03171">
    <property type="entry name" value="2OG-FeII_Oxy"/>
    <property type="match status" value="1"/>
</dbReference>
<dbReference type="InterPro" id="IPR027443">
    <property type="entry name" value="IPNS-like_sf"/>
</dbReference>
<gene>
    <name evidence="2" type="ORF">QCA50_002289</name>
</gene>
<proteinExistence type="predicted"/>
<organism evidence="2 3">
    <name type="scientific">Cerrena zonata</name>
    <dbReference type="NCBI Taxonomy" id="2478898"/>
    <lineage>
        <taxon>Eukaryota</taxon>
        <taxon>Fungi</taxon>
        <taxon>Dikarya</taxon>
        <taxon>Basidiomycota</taxon>
        <taxon>Agaricomycotina</taxon>
        <taxon>Agaricomycetes</taxon>
        <taxon>Polyporales</taxon>
        <taxon>Cerrenaceae</taxon>
        <taxon>Cerrena</taxon>
    </lineage>
</organism>
<feature type="domain" description="Isopenicillin N synthase-like Fe(2+) 2OG dioxygenase" evidence="1">
    <location>
        <begin position="4"/>
        <end position="73"/>
    </location>
</feature>
<dbReference type="Proteomes" id="UP001385951">
    <property type="component" value="Unassembled WGS sequence"/>
</dbReference>
<sequence length="143" mass="15641">MVHNRLGGLQVMPRNSDQWYYIKPLPRHAVCNVGDTLALFSGGILHSNIHRVMPPPGEQSKYPRYSIAYFCRPGNDVQLRALAPESAAIAKAIDGAPPGQFNPGSTAGEWTARRIRNLRLKSRAGWVASQGTEHVGVKDKAAI</sequence>
<comment type="caution">
    <text evidence="2">The sequence shown here is derived from an EMBL/GenBank/DDBJ whole genome shotgun (WGS) entry which is preliminary data.</text>
</comment>
<name>A0AAW0GTA3_9APHY</name>
<evidence type="ECO:0000313" key="3">
    <source>
        <dbReference type="Proteomes" id="UP001385951"/>
    </source>
</evidence>
<accession>A0AAW0GTA3</accession>